<reference evidence="24" key="1">
    <citation type="journal article" date="2017" name="Nat. Microbiol.">
        <title>Global analysis of biosynthetic gene clusters reveals vast potential of secondary metabolite production in Penicillium species.</title>
        <authorList>
            <person name="Nielsen J.C."/>
            <person name="Grijseels S."/>
            <person name="Prigent S."/>
            <person name="Ji B."/>
            <person name="Dainat J."/>
            <person name="Nielsen K.F."/>
            <person name="Frisvad J.C."/>
            <person name="Workman M."/>
            <person name="Nielsen J."/>
        </authorList>
    </citation>
    <scope>NUCLEOTIDE SEQUENCE [LARGE SCALE GENOMIC DNA]</scope>
    <source>
        <strain evidence="24">IBT 24891</strain>
    </source>
</reference>
<dbReference type="Gene3D" id="1.25.40.240">
    <property type="entry name" value="Ku, C-terminal domain"/>
    <property type="match status" value="1"/>
</dbReference>
<keyword evidence="16 20" id="KW-0234">DNA repair</keyword>
<dbReference type="GO" id="GO:0000781">
    <property type="term" value="C:chromosome, telomeric region"/>
    <property type="evidence" value="ECO:0007669"/>
    <property type="project" value="UniProtKB-SubCell"/>
</dbReference>
<evidence type="ECO:0000256" key="7">
    <source>
        <dbReference type="ARBA" id="ARBA00022454"/>
    </source>
</evidence>
<dbReference type="PANTHER" id="PTHR12604:SF4">
    <property type="entry name" value="X-RAY REPAIR CROSS-COMPLEMENTING PROTEIN 5"/>
    <property type="match status" value="1"/>
</dbReference>
<feature type="domain" description="VWFA" evidence="22">
    <location>
        <begin position="6"/>
        <end position="165"/>
    </location>
</feature>
<evidence type="ECO:0000256" key="15">
    <source>
        <dbReference type="ARBA" id="ARBA00023172"/>
    </source>
</evidence>
<evidence type="ECO:0000256" key="17">
    <source>
        <dbReference type="ARBA" id="ARBA00023242"/>
    </source>
</evidence>
<evidence type="ECO:0000256" key="21">
    <source>
        <dbReference type="SAM" id="MobiDB-lite"/>
    </source>
</evidence>
<evidence type="ECO:0000256" key="12">
    <source>
        <dbReference type="ARBA" id="ARBA00022840"/>
    </source>
</evidence>
<dbReference type="Proteomes" id="UP000191285">
    <property type="component" value="Unassembled WGS sequence"/>
</dbReference>
<dbReference type="PROSITE" id="PS50234">
    <property type="entry name" value="VWFA"/>
    <property type="match status" value="1"/>
</dbReference>
<dbReference type="FunFam" id="1.25.40.240:FF:000002">
    <property type="entry name" value="ATP-dependent DNA helicase II subunit 2"/>
    <property type="match status" value="1"/>
</dbReference>
<keyword evidence="10 20" id="KW-0378">Hydrolase</keyword>
<dbReference type="GO" id="GO:0006310">
    <property type="term" value="P:DNA recombination"/>
    <property type="evidence" value="ECO:0007669"/>
    <property type="project" value="UniProtKB-KW"/>
</dbReference>
<evidence type="ECO:0000256" key="3">
    <source>
        <dbReference type="ARBA" id="ARBA00007726"/>
    </source>
</evidence>
<dbReference type="SUPFAM" id="SSF53300">
    <property type="entry name" value="vWA-like"/>
    <property type="match status" value="1"/>
</dbReference>
<dbReference type="GO" id="GO:0005524">
    <property type="term" value="F:ATP binding"/>
    <property type="evidence" value="ECO:0007669"/>
    <property type="project" value="UniProtKB-UniRule"/>
</dbReference>
<dbReference type="GO" id="GO:0042162">
    <property type="term" value="F:telomeric DNA binding"/>
    <property type="evidence" value="ECO:0007669"/>
    <property type="project" value="InterPro"/>
</dbReference>
<dbReference type="Pfam" id="PF08785">
    <property type="entry name" value="Ku_PK_bind"/>
    <property type="match status" value="1"/>
</dbReference>
<dbReference type="SUPFAM" id="SSF101420">
    <property type="entry name" value="C-terminal domain of Ku80"/>
    <property type="match status" value="1"/>
</dbReference>
<comment type="caution">
    <text evidence="23">The sequence shown here is derived from an EMBL/GenBank/DDBJ whole genome shotgun (WGS) entry which is preliminary data.</text>
</comment>
<evidence type="ECO:0000256" key="11">
    <source>
        <dbReference type="ARBA" id="ARBA00022806"/>
    </source>
</evidence>
<dbReference type="GO" id="GO:0003684">
    <property type="term" value="F:damaged DNA binding"/>
    <property type="evidence" value="ECO:0007669"/>
    <property type="project" value="InterPro"/>
</dbReference>
<comment type="subunit">
    <text evidence="4">Heterodimer of Ku70 and Ku80.</text>
</comment>
<evidence type="ECO:0000259" key="22">
    <source>
        <dbReference type="PROSITE" id="PS50234"/>
    </source>
</evidence>
<dbReference type="GO" id="GO:0003678">
    <property type="term" value="F:DNA helicase activity"/>
    <property type="evidence" value="ECO:0007669"/>
    <property type="project" value="UniProtKB-EC"/>
</dbReference>
<keyword evidence="14 20" id="KW-0238">DNA-binding</keyword>
<evidence type="ECO:0000256" key="14">
    <source>
        <dbReference type="ARBA" id="ARBA00023125"/>
    </source>
</evidence>
<keyword evidence="12 20" id="KW-0067">ATP-binding</keyword>
<evidence type="ECO:0000256" key="9">
    <source>
        <dbReference type="ARBA" id="ARBA00022763"/>
    </source>
</evidence>
<evidence type="ECO:0000256" key="16">
    <source>
        <dbReference type="ARBA" id="ARBA00023204"/>
    </source>
</evidence>
<dbReference type="STRING" id="303698.A0A1V6TSD0"/>
<keyword evidence="13" id="KW-0779">Telomere</keyword>
<proteinExistence type="inferred from homology"/>
<dbReference type="GO" id="GO:0043564">
    <property type="term" value="C:Ku70:Ku80 complex"/>
    <property type="evidence" value="ECO:0007669"/>
    <property type="project" value="InterPro"/>
</dbReference>
<dbReference type="CDD" id="cd00873">
    <property type="entry name" value="KU80"/>
    <property type="match status" value="1"/>
</dbReference>
<evidence type="ECO:0000256" key="4">
    <source>
        <dbReference type="ARBA" id="ARBA00011584"/>
    </source>
</evidence>
<dbReference type="PANTHER" id="PTHR12604">
    <property type="entry name" value="KU AUTOANTIGEN DNA HELICASE"/>
    <property type="match status" value="1"/>
</dbReference>
<dbReference type="InterPro" id="IPR036494">
    <property type="entry name" value="Ku_C_sf"/>
</dbReference>
<evidence type="ECO:0000256" key="18">
    <source>
        <dbReference type="ARBA" id="ARBA00024890"/>
    </source>
</evidence>
<dbReference type="SMART" id="SM00559">
    <property type="entry name" value="Ku78"/>
    <property type="match status" value="1"/>
</dbReference>
<dbReference type="Pfam" id="PF03731">
    <property type="entry name" value="Ku_N"/>
    <property type="match status" value="1"/>
</dbReference>
<evidence type="ECO:0000256" key="20">
    <source>
        <dbReference type="PIRNR" id="PIRNR016570"/>
    </source>
</evidence>
<keyword evidence="8 20" id="KW-0547">Nucleotide-binding</keyword>
<dbReference type="GO" id="GO:0016887">
    <property type="term" value="F:ATP hydrolysis activity"/>
    <property type="evidence" value="ECO:0007669"/>
    <property type="project" value="RHEA"/>
</dbReference>
<dbReference type="InterPro" id="IPR005161">
    <property type="entry name" value="Ku_N"/>
</dbReference>
<dbReference type="EMBL" id="MLKD01000003">
    <property type="protein sequence ID" value="OQE28894.1"/>
    <property type="molecule type" value="Genomic_DNA"/>
</dbReference>
<dbReference type="OrthoDB" id="30826at2759"/>
<dbReference type="Gene3D" id="3.40.50.410">
    <property type="entry name" value="von Willebrand factor, type A domain"/>
    <property type="match status" value="1"/>
</dbReference>
<dbReference type="InterPro" id="IPR036465">
    <property type="entry name" value="vWFA_dom_sf"/>
</dbReference>
<evidence type="ECO:0000256" key="5">
    <source>
        <dbReference type="ARBA" id="ARBA00012551"/>
    </source>
</evidence>
<dbReference type="AlphaFoldDB" id="A0A1V6TSD0"/>
<dbReference type="PIRSF" id="PIRSF016570">
    <property type="entry name" value="Ku80"/>
    <property type="match status" value="1"/>
</dbReference>
<keyword evidence="15 20" id="KW-0233">DNA recombination</keyword>
<dbReference type="EC" id="3.6.4.12" evidence="5 20"/>
<feature type="compositionally biased region" description="Basic residues" evidence="21">
    <location>
        <begin position="550"/>
        <end position="560"/>
    </location>
</feature>
<dbReference type="InterPro" id="IPR016194">
    <property type="entry name" value="SPOC-like_C_dom_sf"/>
</dbReference>
<keyword evidence="7" id="KW-0158">Chromosome</keyword>
<evidence type="ECO:0000256" key="13">
    <source>
        <dbReference type="ARBA" id="ARBA00022895"/>
    </source>
</evidence>
<dbReference type="Gene3D" id="1.10.1600.10">
    <property type="match status" value="1"/>
</dbReference>
<comment type="similarity">
    <text evidence="3 20">Belongs to the ku80 family.</text>
</comment>
<keyword evidence="11 20" id="KW-0347">Helicase</keyword>
<gene>
    <name evidence="23" type="ORF">PENSTE_c003G03947</name>
</gene>
<dbReference type="InterPro" id="IPR006164">
    <property type="entry name" value="DNA_bd_Ku70/Ku80"/>
</dbReference>
<dbReference type="InterPro" id="IPR014893">
    <property type="entry name" value="Ku_PK_bind"/>
</dbReference>
<dbReference type="InterPro" id="IPR024193">
    <property type="entry name" value="Ku80"/>
</dbReference>
<comment type="subcellular location">
    <subcellularLocation>
        <location evidence="2">Chromosome</location>
        <location evidence="2">Telomere</location>
    </subcellularLocation>
    <subcellularLocation>
        <location evidence="1 20">Nucleus</location>
    </subcellularLocation>
</comment>
<dbReference type="GO" id="GO:0000723">
    <property type="term" value="P:telomere maintenance"/>
    <property type="evidence" value="ECO:0007669"/>
    <property type="project" value="InterPro"/>
</dbReference>
<evidence type="ECO:0000256" key="19">
    <source>
        <dbReference type="ARBA" id="ARBA00047995"/>
    </source>
</evidence>
<evidence type="ECO:0000256" key="6">
    <source>
        <dbReference type="ARBA" id="ARBA00021792"/>
    </source>
</evidence>
<sequence length="711" mass="79746">MADKEATVYIVDVGRSMGECHNGRSVTDLEWAMQYVWDKITHTVSTARKTACVSVLALRSDSTSNELREDEHNSNISVLSKFGQVLMPDIRKLRDAIKPSNTNRGDAISAIVVAITMINEFTRTLKYKRKIVLVTNGTGPMSGDGLEEIQKKLVQDGIELVILGVDFDDPEYGVKEEDKDSHKALNENLLREFAEGCEGDCGTLEEAIAELDTPRVKDVKSMPSFKGMLRLGDPERYETALQIPVERYFKTYVAHPPSASSFVARSGDGEGEEHTDSRPNQGEALTAVRMSRTYQVNDPSAPGGKVDVERDDLAKGFEYGRTAVHISQIDENITKLDTFACLDLIGFISQEKYDRYLHMSNANIIIPERANEKASLALSSFTHALHNSSYYAIGRLVAKENRPPMVVLLAPLIEAKYECLIEIQLPFAEDVRSYQFPPLDKVITVSGKTVTEHRNLPSQDLQEAMDNYVDSMELDHKDETGNDILPIDESFSPLLHRIESAVRYRAVHPNDPLPDPPEILAKFEHPDEELVKSSAPFLDKLISKAEVKKVPPRAKGRKRQRETEKPLSGLDVDALLNQEPKRANISPENSLPEFKQMLSRAENIETIHSAVKQLCAIVESQIKNSLSDANYNRVVEALGTMREELVDYEEPALYNDFLRSLKSKLLAEELGGDRKELWWLLRRSKVGLIDKATSDMSEVSEKEAKEFLSPN</sequence>
<evidence type="ECO:0000256" key="10">
    <source>
        <dbReference type="ARBA" id="ARBA00022801"/>
    </source>
</evidence>
<evidence type="ECO:0000256" key="2">
    <source>
        <dbReference type="ARBA" id="ARBA00004574"/>
    </source>
</evidence>
<dbReference type="FunFam" id="3.40.50.410:FF:000073">
    <property type="entry name" value="ATP-dependent DNA helicase II subunit 2"/>
    <property type="match status" value="1"/>
</dbReference>
<feature type="region of interest" description="Disordered" evidence="21">
    <location>
        <begin position="548"/>
        <end position="568"/>
    </location>
</feature>
<dbReference type="FunFam" id="1.10.1600.10:FF:000002">
    <property type="entry name" value="X-ray repair cross-complementing protein 5"/>
    <property type="match status" value="1"/>
</dbReference>
<dbReference type="Gene3D" id="2.40.290.10">
    <property type="match status" value="1"/>
</dbReference>
<keyword evidence="24" id="KW-1185">Reference proteome</keyword>
<name>A0A1V6TSD0_9EURO</name>
<evidence type="ECO:0000256" key="8">
    <source>
        <dbReference type="ARBA" id="ARBA00022741"/>
    </source>
</evidence>
<feature type="region of interest" description="Disordered" evidence="21">
    <location>
        <begin position="260"/>
        <end position="282"/>
    </location>
</feature>
<evidence type="ECO:0000313" key="24">
    <source>
        <dbReference type="Proteomes" id="UP000191285"/>
    </source>
</evidence>
<dbReference type="Pfam" id="PF02735">
    <property type="entry name" value="Ku"/>
    <property type="match status" value="1"/>
</dbReference>
<evidence type="ECO:0000313" key="23">
    <source>
        <dbReference type="EMBL" id="OQE28894.1"/>
    </source>
</evidence>
<dbReference type="FunFam" id="2.40.290.10:FF:000008">
    <property type="entry name" value="ATP-dependent DNA helicase II subunit 2"/>
    <property type="match status" value="1"/>
</dbReference>
<dbReference type="InterPro" id="IPR002035">
    <property type="entry name" value="VWF_A"/>
</dbReference>
<keyword evidence="9 20" id="KW-0227">DNA damage</keyword>
<dbReference type="GO" id="GO:0003690">
    <property type="term" value="F:double-stranded DNA binding"/>
    <property type="evidence" value="ECO:0007669"/>
    <property type="project" value="TreeGrafter"/>
</dbReference>
<protein>
    <recommendedName>
        <fullName evidence="6 20">ATP-dependent DNA helicase II subunit 2</fullName>
        <ecNumber evidence="5 20">3.6.4.12</ecNumber>
    </recommendedName>
</protein>
<comment type="catalytic activity">
    <reaction evidence="19 20">
        <text>ATP + H2O = ADP + phosphate + H(+)</text>
        <dbReference type="Rhea" id="RHEA:13065"/>
        <dbReference type="ChEBI" id="CHEBI:15377"/>
        <dbReference type="ChEBI" id="CHEBI:15378"/>
        <dbReference type="ChEBI" id="CHEBI:30616"/>
        <dbReference type="ChEBI" id="CHEBI:43474"/>
        <dbReference type="ChEBI" id="CHEBI:456216"/>
        <dbReference type="EC" id="3.6.4.12"/>
    </reaction>
</comment>
<accession>A0A1V6TSD0</accession>
<keyword evidence="17 20" id="KW-0539">Nucleus</keyword>
<dbReference type="GO" id="GO:0006303">
    <property type="term" value="P:double-strand break repair via nonhomologous end joining"/>
    <property type="evidence" value="ECO:0007669"/>
    <property type="project" value="InterPro"/>
</dbReference>
<organism evidence="23 24">
    <name type="scientific">Penicillium steckii</name>
    <dbReference type="NCBI Taxonomy" id="303698"/>
    <lineage>
        <taxon>Eukaryota</taxon>
        <taxon>Fungi</taxon>
        <taxon>Dikarya</taxon>
        <taxon>Ascomycota</taxon>
        <taxon>Pezizomycotina</taxon>
        <taxon>Eurotiomycetes</taxon>
        <taxon>Eurotiomycetidae</taxon>
        <taxon>Eurotiales</taxon>
        <taxon>Aspergillaceae</taxon>
        <taxon>Penicillium</taxon>
    </lineage>
</organism>
<comment type="function">
    <text evidence="18">Single-stranded DNA-dependent ATP-dependent helicase. Involved in non-homologous end joining (NHEJ) DNA double strand break repair. DNA-binding is sequence-independent but has a high affinity to nicks in double-stranded DNA and to the ends of duplex DNA. Binds to naturally occurring chromosomal ends, and therefore provides chromosomal end protection. Required also for telomere recombination to repair telomeric ends in the absence of telomerase. KU70, of the KU70/KU80 heterodimer, binds to the stem loop of TLC1, the RNA component of telomerase. Involved in telomere maintenance. Interacts with telomeric repeats and subtelomeric sequences thereby controlling telomere length and protecting against subtelomeric rearrangement. Maintains telomeric chromatin, which is involved in silencing the expression of genes located at the telomere. Required for mating-type switching.</text>
</comment>
<evidence type="ECO:0000256" key="1">
    <source>
        <dbReference type="ARBA" id="ARBA00004123"/>
    </source>
</evidence>
<dbReference type="SUPFAM" id="SSF100939">
    <property type="entry name" value="SPOC domain-like"/>
    <property type="match status" value="1"/>
</dbReference>